<reference evidence="3 4" key="1">
    <citation type="submission" date="2018-04" db="EMBL/GenBank/DDBJ databases">
        <title>The genome of golden apple snail Pomacea canaliculata provides insight into stress tolerance and invasive adaptation.</title>
        <authorList>
            <person name="Liu C."/>
            <person name="Liu B."/>
            <person name="Ren Y."/>
            <person name="Zhang Y."/>
            <person name="Wang H."/>
            <person name="Li S."/>
            <person name="Jiang F."/>
            <person name="Yin L."/>
            <person name="Zhang G."/>
            <person name="Qian W."/>
            <person name="Fan W."/>
        </authorList>
    </citation>
    <scope>NUCLEOTIDE SEQUENCE [LARGE SCALE GENOMIC DNA]</scope>
    <source>
        <strain evidence="3">SZHN2017</strain>
        <tissue evidence="3">Muscle</tissue>
    </source>
</reference>
<feature type="domain" description="Serpin" evidence="2">
    <location>
        <begin position="1"/>
        <end position="59"/>
    </location>
</feature>
<organism evidence="3 4">
    <name type="scientific">Pomacea canaliculata</name>
    <name type="common">Golden apple snail</name>
    <dbReference type="NCBI Taxonomy" id="400727"/>
    <lineage>
        <taxon>Eukaryota</taxon>
        <taxon>Metazoa</taxon>
        <taxon>Spiralia</taxon>
        <taxon>Lophotrochozoa</taxon>
        <taxon>Mollusca</taxon>
        <taxon>Gastropoda</taxon>
        <taxon>Caenogastropoda</taxon>
        <taxon>Architaenioglossa</taxon>
        <taxon>Ampullarioidea</taxon>
        <taxon>Ampullariidae</taxon>
        <taxon>Pomacea</taxon>
    </lineage>
</organism>
<dbReference type="GO" id="GO:0005615">
    <property type="term" value="C:extracellular space"/>
    <property type="evidence" value="ECO:0007669"/>
    <property type="project" value="InterPro"/>
</dbReference>
<dbReference type="GO" id="GO:0004867">
    <property type="term" value="F:serine-type endopeptidase inhibitor activity"/>
    <property type="evidence" value="ECO:0007669"/>
    <property type="project" value="InterPro"/>
</dbReference>
<proteinExistence type="inferred from homology"/>
<evidence type="ECO:0000313" key="4">
    <source>
        <dbReference type="Proteomes" id="UP000245119"/>
    </source>
</evidence>
<keyword evidence="4" id="KW-1185">Reference proteome</keyword>
<dbReference type="Gene3D" id="2.30.39.10">
    <property type="entry name" value="Alpha-1-antitrypsin, domain 1"/>
    <property type="match status" value="1"/>
</dbReference>
<dbReference type="PANTHER" id="PTHR11461:SF211">
    <property type="entry name" value="GH10112P-RELATED"/>
    <property type="match status" value="1"/>
</dbReference>
<accession>A0A2T7NB72</accession>
<evidence type="ECO:0000313" key="3">
    <source>
        <dbReference type="EMBL" id="PVD18417.1"/>
    </source>
</evidence>
<dbReference type="PROSITE" id="PS00284">
    <property type="entry name" value="SERPIN"/>
    <property type="match status" value="1"/>
</dbReference>
<dbReference type="AlphaFoldDB" id="A0A2T7NB72"/>
<dbReference type="InterPro" id="IPR023795">
    <property type="entry name" value="Serpin_CS"/>
</dbReference>
<evidence type="ECO:0000259" key="2">
    <source>
        <dbReference type="Pfam" id="PF00079"/>
    </source>
</evidence>
<dbReference type="EMBL" id="PZQS01000014">
    <property type="protein sequence ID" value="PVD18417.1"/>
    <property type="molecule type" value="Genomic_DNA"/>
</dbReference>
<evidence type="ECO:0000256" key="1">
    <source>
        <dbReference type="ARBA" id="ARBA00009500"/>
    </source>
</evidence>
<dbReference type="InterPro" id="IPR036186">
    <property type="entry name" value="Serpin_sf"/>
</dbReference>
<dbReference type="Proteomes" id="UP000245119">
    <property type="component" value="Linkage Group LG14"/>
</dbReference>
<dbReference type="SUPFAM" id="SSF56574">
    <property type="entry name" value="Serpins"/>
    <property type="match status" value="1"/>
</dbReference>
<dbReference type="PANTHER" id="PTHR11461">
    <property type="entry name" value="SERINE PROTEASE INHIBITOR, SERPIN"/>
    <property type="match status" value="1"/>
</dbReference>
<gene>
    <name evidence="3" type="ORF">C0Q70_20966</name>
</gene>
<dbReference type="InterPro" id="IPR023796">
    <property type="entry name" value="Serpin_dom"/>
</dbReference>
<protein>
    <recommendedName>
        <fullName evidence="2">Serpin domain-containing protein</fullName>
    </recommendedName>
</protein>
<comment type="similarity">
    <text evidence="1">Belongs to the serpin family.</text>
</comment>
<comment type="caution">
    <text evidence="3">The sequence shown here is derived from an EMBL/GenBank/DDBJ whole genome shotgun (WGS) entry which is preliminary data.</text>
</comment>
<sequence>MIEVAEIGTKAAAVTFIGVGAGAPILPPPPEFKADHPFMFVLRDKVNGVNLFMGRVADPPRDHQ</sequence>
<dbReference type="Pfam" id="PF00079">
    <property type="entry name" value="Serpin"/>
    <property type="match status" value="1"/>
</dbReference>
<dbReference type="InterPro" id="IPR042185">
    <property type="entry name" value="Serpin_sf_2"/>
</dbReference>
<dbReference type="InterPro" id="IPR000215">
    <property type="entry name" value="Serpin_fam"/>
</dbReference>
<name>A0A2T7NB72_POMCA</name>